<keyword evidence="5" id="KW-0175">Coiled coil</keyword>
<dbReference type="SUPFAM" id="SSF81273">
    <property type="entry name" value="H-NS histone-like proteins"/>
    <property type="match status" value="1"/>
</dbReference>
<sequence>MRNEHALEDRIKRVNRQLDDLRAQKRDVVIRQILAQLDKNGITLKDLKEARAAGMKSQSKSAPGKRMVAPKYRHPDTGETWSGRGRAPRWLVAAELGGTSRNDYLIPA</sequence>
<dbReference type="Gene3D" id="4.10.430.10">
    <property type="entry name" value="Histone-like protein H-NS, C-terminal domain"/>
    <property type="match status" value="1"/>
</dbReference>
<dbReference type="PANTHER" id="PTHR38097:SF2">
    <property type="entry name" value="DNA-BINDING PROTEIN STPA"/>
    <property type="match status" value="1"/>
</dbReference>
<gene>
    <name evidence="8" type="ORF">N5D93_22950</name>
</gene>
<evidence type="ECO:0000256" key="2">
    <source>
        <dbReference type="ARBA" id="ARBA00010610"/>
    </source>
</evidence>
<comment type="subcellular location">
    <subcellularLocation>
        <location evidence="1">Cytoplasm</location>
        <location evidence="1">Nucleoid</location>
    </subcellularLocation>
</comment>
<organism evidence="8 9">
    <name type="scientific">Achromobacter spanius</name>
    <dbReference type="NCBI Taxonomy" id="217203"/>
    <lineage>
        <taxon>Bacteria</taxon>
        <taxon>Pseudomonadati</taxon>
        <taxon>Pseudomonadota</taxon>
        <taxon>Betaproteobacteria</taxon>
        <taxon>Burkholderiales</taxon>
        <taxon>Alcaligenaceae</taxon>
        <taxon>Achromobacter</taxon>
    </lineage>
</organism>
<dbReference type="EMBL" id="JAOCDZ010000018">
    <property type="protein sequence ID" value="MDH0738695.1"/>
    <property type="molecule type" value="Genomic_DNA"/>
</dbReference>
<feature type="region of interest" description="Disordered" evidence="6">
    <location>
        <begin position="53"/>
        <end position="84"/>
    </location>
</feature>
<keyword evidence="4" id="KW-0238">DNA-binding</keyword>
<dbReference type="GO" id="GO:0009295">
    <property type="term" value="C:nucleoid"/>
    <property type="evidence" value="ECO:0007669"/>
    <property type="project" value="UniProtKB-SubCell"/>
</dbReference>
<evidence type="ECO:0000313" key="8">
    <source>
        <dbReference type="EMBL" id="MDH0738695.1"/>
    </source>
</evidence>
<dbReference type="AlphaFoldDB" id="A0AA42LSC6"/>
<evidence type="ECO:0000256" key="4">
    <source>
        <dbReference type="ARBA" id="ARBA00023125"/>
    </source>
</evidence>
<dbReference type="Pfam" id="PF00816">
    <property type="entry name" value="Histone_HNS"/>
    <property type="match status" value="1"/>
</dbReference>
<accession>A0AA42LSC6</accession>
<dbReference type="SMART" id="SM00528">
    <property type="entry name" value="HNS"/>
    <property type="match status" value="1"/>
</dbReference>
<feature type="coiled-coil region" evidence="5">
    <location>
        <begin position="4"/>
        <end position="31"/>
    </location>
</feature>
<feature type="domain" description="DNA-binding protein H-NS-like C-terminal" evidence="7">
    <location>
        <begin position="62"/>
        <end position="106"/>
    </location>
</feature>
<comment type="caution">
    <text evidence="8">The sequence shown here is derived from an EMBL/GenBank/DDBJ whole genome shotgun (WGS) entry which is preliminary data.</text>
</comment>
<evidence type="ECO:0000313" key="9">
    <source>
        <dbReference type="Proteomes" id="UP001161094"/>
    </source>
</evidence>
<proteinExistence type="inferred from homology"/>
<evidence type="ECO:0000259" key="7">
    <source>
        <dbReference type="SMART" id="SM00528"/>
    </source>
</evidence>
<dbReference type="Proteomes" id="UP001161094">
    <property type="component" value="Unassembled WGS sequence"/>
</dbReference>
<evidence type="ECO:0000256" key="3">
    <source>
        <dbReference type="ARBA" id="ARBA00022490"/>
    </source>
</evidence>
<dbReference type="InterPro" id="IPR037150">
    <property type="entry name" value="H-NS_C_dom_sf"/>
</dbReference>
<keyword evidence="3" id="KW-0963">Cytoplasm</keyword>
<dbReference type="PANTHER" id="PTHR38097">
    <property type="match status" value="1"/>
</dbReference>
<reference evidence="8" key="1">
    <citation type="submission" date="2022-09" db="EMBL/GenBank/DDBJ databases">
        <title>Intensive care unit water sources are persistently colonized with multi-drug resistant bacteria and are the site of extensive horizontal gene transfer of antibiotic resistance genes.</title>
        <authorList>
            <person name="Diorio-Toth L."/>
        </authorList>
    </citation>
    <scope>NUCLEOTIDE SEQUENCE</scope>
    <source>
        <strain evidence="8">GD03843</strain>
    </source>
</reference>
<comment type="similarity">
    <text evidence="2">Belongs to the histone-like protein H-NS family.</text>
</comment>
<evidence type="ECO:0000256" key="5">
    <source>
        <dbReference type="SAM" id="Coils"/>
    </source>
</evidence>
<name>A0AA42LSC6_9BURK</name>
<evidence type="ECO:0000256" key="1">
    <source>
        <dbReference type="ARBA" id="ARBA00004453"/>
    </source>
</evidence>
<dbReference type="RefSeq" id="WP_279996647.1">
    <property type="nucleotide sequence ID" value="NZ_JAOCDZ010000018.1"/>
</dbReference>
<dbReference type="InterPro" id="IPR027444">
    <property type="entry name" value="H-NS_C_dom"/>
</dbReference>
<evidence type="ECO:0000256" key="6">
    <source>
        <dbReference type="SAM" id="MobiDB-lite"/>
    </source>
</evidence>
<dbReference type="GO" id="GO:0003677">
    <property type="term" value="F:DNA binding"/>
    <property type="evidence" value="ECO:0007669"/>
    <property type="project" value="UniProtKB-KW"/>
</dbReference>
<protein>
    <submittedName>
        <fullName evidence="8">H-NS histone family protein</fullName>
    </submittedName>
</protein>